<dbReference type="STRING" id="5762.D2V071"/>
<dbReference type="PANTHER" id="PTHR12896">
    <property type="entry name" value="PAX6 NEIGHBOR PROTEIN PAXNEB"/>
    <property type="match status" value="1"/>
</dbReference>
<protein>
    <recommendedName>
        <fullName evidence="5">Elongator complex protein 4</fullName>
    </recommendedName>
</protein>
<name>D2V071_NAEGR</name>
<dbReference type="EMBL" id="GG738847">
    <property type="protein sequence ID" value="EFC49477.1"/>
    <property type="molecule type" value="Genomic_DNA"/>
</dbReference>
<feature type="compositionally biased region" description="Low complexity" evidence="9">
    <location>
        <begin position="131"/>
        <end position="140"/>
    </location>
</feature>
<feature type="region of interest" description="Disordered" evidence="9">
    <location>
        <begin position="121"/>
        <end position="190"/>
    </location>
</feature>
<dbReference type="Gene3D" id="3.40.50.300">
    <property type="entry name" value="P-loop containing nucleotide triphosphate hydrolases"/>
    <property type="match status" value="1"/>
</dbReference>
<dbReference type="GeneID" id="8856478"/>
<evidence type="ECO:0000313" key="11">
    <source>
        <dbReference type="Proteomes" id="UP000006671"/>
    </source>
</evidence>
<dbReference type="Pfam" id="PF05625">
    <property type="entry name" value="PAXNEB"/>
    <property type="match status" value="1"/>
</dbReference>
<dbReference type="FunCoup" id="D2V071">
    <property type="interactions" value="490"/>
</dbReference>
<dbReference type="GO" id="GO:0008023">
    <property type="term" value="C:transcription elongation factor complex"/>
    <property type="evidence" value="ECO:0007669"/>
    <property type="project" value="TreeGrafter"/>
</dbReference>
<evidence type="ECO:0000256" key="5">
    <source>
        <dbReference type="ARBA" id="ARBA00020265"/>
    </source>
</evidence>
<dbReference type="GO" id="GO:0005737">
    <property type="term" value="C:cytoplasm"/>
    <property type="evidence" value="ECO:0007669"/>
    <property type="project" value="UniProtKB-SubCell"/>
</dbReference>
<proteinExistence type="inferred from homology"/>
<reference evidence="10 11" key="1">
    <citation type="journal article" date="2010" name="Cell">
        <title>The genome of Naegleria gruberi illuminates early eukaryotic versatility.</title>
        <authorList>
            <person name="Fritz-Laylin L.K."/>
            <person name="Prochnik S.E."/>
            <person name="Ginger M.L."/>
            <person name="Dacks J.B."/>
            <person name="Carpenter M.L."/>
            <person name="Field M.C."/>
            <person name="Kuo A."/>
            <person name="Paredez A."/>
            <person name="Chapman J."/>
            <person name="Pham J."/>
            <person name="Shu S."/>
            <person name="Neupane R."/>
            <person name="Cipriano M."/>
            <person name="Mancuso J."/>
            <person name="Tu H."/>
            <person name="Salamov A."/>
            <person name="Lindquist E."/>
            <person name="Shapiro H."/>
            <person name="Lucas S."/>
            <person name="Grigoriev I.V."/>
            <person name="Cande W.Z."/>
            <person name="Fulton C."/>
            <person name="Rokhsar D.S."/>
            <person name="Dawson S.C."/>
        </authorList>
    </citation>
    <scope>NUCLEOTIDE SEQUENCE [LARGE SCALE GENOMIC DNA]</scope>
    <source>
        <strain evidence="10 11">NEG-M</strain>
    </source>
</reference>
<feature type="compositionally biased region" description="Basic and acidic residues" evidence="9">
    <location>
        <begin position="121"/>
        <end position="130"/>
    </location>
</feature>
<evidence type="ECO:0000256" key="8">
    <source>
        <dbReference type="ARBA" id="ARBA00023242"/>
    </source>
</evidence>
<evidence type="ECO:0000256" key="1">
    <source>
        <dbReference type="ARBA" id="ARBA00004123"/>
    </source>
</evidence>
<evidence type="ECO:0000256" key="6">
    <source>
        <dbReference type="ARBA" id="ARBA00022490"/>
    </source>
</evidence>
<evidence type="ECO:0000256" key="2">
    <source>
        <dbReference type="ARBA" id="ARBA00004496"/>
    </source>
</evidence>
<comment type="pathway">
    <text evidence="3">tRNA modification; 5-methoxycarbonylmethyl-2-thiouridine-tRNA biosynthesis.</text>
</comment>
<dbReference type="VEuPathDB" id="AmoebaDB:NAEGRDRAFT_56696"/>
<dbReference type="CDD" id="cd19494">
    <property type="entry name" value="Elp4"/>
    <property type="match status" value="1"/>
</dbReference>
<evidence type="ECO:0000313" key="10">
    <source>
        <dbReference type="EMBL" id="EFC49477.1"/>
    </source>
</evidence>
<dbReference type="GO" id="GO:0002098">
    <property type="term" value="P:tRNA wobble uridine modification"/>
    <property type="evidence" value="ECO:0007669"/>
    <property type="project" value="InterPro"/>
</dbReference>
<dbReference type="GO" id="GO:0033588">
    <property type="term" value="C:elongator holoenzyme complex"/>
    <property type="evidence" value="ECO:0007669"/>
    <property type="project" value="InterPro"/>
</dbReference>
<dbReference type="InterPro" id="IPR008728">
    <property type="entry name" value="Elongator_complex_protein_4"/>
</dbReference>
<dbReference type="UniPathway" id="UPA00988"/>
<dbReference type="KEGG" id="ngr:NAEGRDRAFT_56696"/>
<dbReference type="PANTHER" id="PTHR12896:SF1">
    <property type="entry name" value="ELONGATOR COMPLEX PROTEIN 4"/>
    <property type="match status" value="1"/>
</dbReference>
<dbReference type="RefSeq" id="XP_002682221.1">
    <property type="nucleotide sequence ID" value="XM_002682175.1"/>
</dbReference>
<evidence type="ECO:0000256" key="7">
    <source>
        <dbReference type="ARBA" id="ARBA00022694"/>
    </source>
</evidence>
<dbReference type="OrthoDB" id="289162at2759"/>
<evidence type="ECO:0000256" key="4">
    <source>
        <dbReference type="ARBA" id="ARBA00007573"/>
    </source>
</evidence>
<feature type="compositionally biased region" description="Low complexity" evidence="9">
    <location>
        <begin position="166"/>
        <end position="190"/>
    </location>
</feature>
<keyword evidence="7" id="KW-0819">tRNA processing</keyword>
<dbReference type="OMA" id="SNDVERH"/>
<accession>D2V071</accession>
<sequence>MKKTTFVRKGASLQRQLPTGTKPSVHNGQLLVSSGLHDLDSIIGGGFPLGSLVLIEEDRYSEYCQNLMRYFLSEGVTNRHSVVCGIFNQQQIAQQQASSSLLHPSLSSVFAFNYSRFKQEQELKEEEKEASTTAQTSATLPEKTEEQQPTKPASNSIMDRLNRKIGANAASNSSGGSTTQLSNSTSQSGNDSELKIAWRYQDFVEQQIKAKQQRGTSSSASSGEKSGVIGTVLCSEYDLSKNMQEELIKENLDGIHVLFDKDEIFESDKEEIKMFYDDILKKIANIITESKKHFASTATGNEISSRAVVRIGLQSLGSLFYNSGSNTHHHNYMLRFLLQLKSLLRSSLSVCVCTIPKVALQMMSSSLIQQLEQLSDLSMSIDSFTGSQLDVSDWEFKEYSGLFYIKKLFKMNSLTYNFTPDTLNYAFKIKKRKMYIEKLHLPPEETREASNPDRPKFKASNDVERHKLKVNKVLKEVPSVNQQNDQSLQQADDHVFGCASQSSVTGSNPLDF</sequence>
<dbReference type="eggNOG" id="KOG3949">
    <property type="taxonomic scope" value="Eukaryota"/>
</dbReference>
<dbReference type="AlphaFoldDB" id="D2V071"/>
<keyword evidence="8" id="KW-0539">Nucleus</keyword>
<dbReference type="InterPro" id="IPR027417">
    <property type="entry name" value="P-loop_NTPase"/>
</dbReference>
<dbReference type="Proteomes" id="UP000006671">
    <property type="component" value="Unassembled WGS sequence"/>
</dbReference>
<dbReference type="InParanoid" id="D2V071"/>
<organism evidence="11">
    <name type="scientific">Naegleria gruberi</name>
    <name type="common">Amoeba</name>
    <dbReference type="NCBI Taxonomy" id="5762"/>
    <lineage>
        <taxon>Eukaryota</taxon>
        <taxon>Discoba</taxon>
        <taxon>Heterolobosea</taxon>
        <taxon>Tetramitia</taxon>
        <taxon>Eutetramitia</taxon>
        <taxon>Vahlkampfiidae</taxon>
        <taxon>Naegleria</taxon>
    </lineage>
</organism>
<keyword evidence="11" id="KW-1185">Reference proteome</keyword>
<comment type="subcellular location">
    <subcellularLocation>
        <location evidence="2">Cytoplasm</location>
    </subcellularLocation>
    <subcellularLocation>
        <location evidence="1">Nucleus</location>
    </subcellularLocation>
</comment>
<feature type="region of interest" description="Disordered" evidence="9">
    <location>
        <begin position="443"/>
        <end position="464"/>
    </location>
</feature>
<gene>
    <name evidence="10" type="primary">AM40</name>
    <name evidence="10" type="ORF">NAEGRDRAFT_56696</name>
</gene>
<feature type="region of interest" description="Disordered" evidence="9">
    <location>
        <begin position="1"/>
        <end position="21"/>
    </location>
</feature>
<evidence type="ECO:0000256" key="9">
    <source>
        <dbReference type="SAM" id="MobiDB-lite"/>
    </source>
</evidence>
<comment type="similarity">
    <text evidence="4">Belongs to the ELP4 family.</text>
</comment>
<evidence type="ECO:0000256" key="3">
    <source>
        <dbReference type="ARBA" id="ARBA00005043"/>
    </source>
</evidence>
<keyword evidence="6" id="KW-0963">Cytoplasm</keyword>